<sequence length="73" mass="7533">MGEHTAGRTTGYAWGEASATGVGSHPGQDHEEAIRVVFGELSALPYLPELPGRGVGADMIGRSASLLVELAVE</sequence>
<accession>A0ABW3E358</accession>
<name>A0ABW3E358_9ACTN</name>
<feature type="region of interest" description="Disordered" evidence="1">
    <location>
        <begin position="1"/>
        <end position="28"/>
    </location>
</feature>
<reference evidence="3" key="1">
    <citation type="journal article" date="2019" name="Int. J. Syst. Evol. Microbiol.">
        <title>The Global Catalogue of Microorganisms (GCM) 10K type strain sequencing project: providing services to taxonomists for standard genome sequencing and annotation.</title>
        <authorList>
            <consortium name="The Broad Institute Genomics Platform"/>
            <consortium name="The Broad Institute Genome Sequencing Center for Infectious Disease"/>
            <person name="Wu L."/>
            <person name="Ma J."/>
        </authorList>
    </citation>
    <scope>NUCLEOTIDE SEQUENCE [LARGE SCALE GENOMIC DNA]</scope>
    <source>
        <strain evidence="3">CCUG 62974</strain>
    </source>
</reference>
<proteinExistence type="predicted"/>
<dbReference type="Proteomes" id="UP001597024">
    <property type="component" value="Unassembled WGS sequence"/>
</dbReference>
<evidence type="ECO:0000313" key="2">
    <source>
        <dbReference type="EMBL" id="MFD0889521.1"/>
    </source>
</evidence>
<keyword evidence="3" id="KW-1185">Reference proteome</keyword>
<gene>
    <name evidence="2" type="ORF">ACFQ08_33720</name>
</gene>
<evidence type="ECO:0000313" key="3">
    <source>
        <dbReference type="Proteomes" id="UP001597024"/>
    </source>
</evidence>
<evidence type="ECO:0000256" key="1">
    <source>
        <dbReference type="SAM" id="MobiDB-lite"/>
    </source>
</evidence>
<protein>
    <submittedName>
        <fullName evidence="2">Methionine synthase</fullName>
    </submittedName>
</protein>
<dbReference type="EMBL" id="JBHTHX010001878">
    <property type="protein sequence ID" value="MFD0889521.1"/>
    <property type="molecule type" value="Genomic_DNA"/>
</dbReference>
<organism evidence="2 3">
    <name type="scientific">Streptosporangium algeriense</name>
    <dbReference type="NCBI Taxonomy" id="1682748"/>
    <lineage>
        <taxon>Bacteria</taxon>
        <taxon>Bacillati</taxon>
        <taxon>Actinomycetota</taxon>
        <taxon>Actinomycetes</taxon>
        <taxon>Streptosporangiales</taxon>
        <taxon>Streptosporangiaceae</taxon>
        <taxon>Streptosporangium</taxon>
    </lineage>
</organism>
<comment type="caution">
    <text evidence="2">The sequence shown here is derived from an EMBL/GenBank/DDBJ whole genome shotgun (WGS) entry which is preliminary data.</text>
</comment>
<feature type="non-terminal residue" evidence="2">
    <location>
        <position position="73"/>
    </location>
</feature>